<comment type="caution">
    <text evidence="4">The sequence shown here is derived from an EMBL/GenBank/DDBJ whole genome shotgun (WGS) entry which is preliminary data.</text>
</comment>
<dbReference type="GO" id="GO:0046872">
    <property type="term" value="F:metal ion binding"/>
    <property type="evidence" value="ECO:0007669"/>
    <property type="project" value="UniProtKB-KW"/>
</dbReference>
<dbReference type="GO" id="GO:0002196">
    <property type="term" value="F:Ser-tRNA(Ala) deacylase activity"/>
    <property type="evidence" value="ECO:0007669"/>
    <property type="project" value="TreeGrafter"/>
</dbReference>
<dbReference type="InterPro" id="IPR051335">
    <property type="entry name" value="Alanyl-tRNA_Editing_Enzymes"/>
</dbReference>
<keyword evidence="2" id="KW-0862">Zinc</keyword>
<evidence type="ECO:0000256" key="3">
    <source>
        <dbReference type="SAM" id="MobiDB-lite"/>
    </source>
</evidence>
<evidence type="ECO:0000313" key="5">
    <source>
        <dbReference type="Proteomes" id="UP000759537"/>
    </source>
</evidence>
<evidence type="ECO:0000256" key="2">
    <source>
        <dbReference type="ARBA" id="ARBA00022833"/>
    </source>
</evidence>
<dbReference type="OrthoDB" id="288942at2759"/>
<dbReference type="PANTHER" id="PTHR43462">
    <property type="entry name" value="ALANYL-TRNA EDITING PROTEIN"/>
    <property type="match status" value="1"/>
</dbReference>
<organism evidence="4 5">
    <name type="scientific">Russula ochroleuca</name>
    <dbReference type="NCBI Taxonomy" id="152965"/>
    <lineage>
        <taxon>Eukaryota</taxon>
        <taxon>Fungi</taxon>
        <taxon>Dikarya</taxon>
        <taxon>Basidiomycota</taxon>
        <taxon>Agaricomycotina</taxon>
        <taxon>Agaricomycetes</taxon>
        <taxon>Russulales</taxon>
        <taxon>Russulaceae</taxon>
        <taxon>Russula</taxon>
    </lineage>
</organism>
<evidence type="ECO:0000313" key="4">
    <source>
        <dbReference type="EMBL" id="KAF8484687.1"/>
    </source>
</evidence>
<keyword evidence="1" id="KW-0479">Metal-binding</keyword>
<dbReference type="InterPro" id="IPR009000">
    <property type="entry name" value="Transl_B-barrel_sf"/>
</dbReference>
<dbReference type="AlphaFoldDB" id="A0A9P5N2B9"/>
<dbReference type="Gene3D" id="2.40.30.130">
    <property type="match status" value="1"/>
</dbReference>
<dbReference type="InterPro" id="IPR018163">
    <property type="entry name" value="Thr/Ala-tRNA-synth_IIc_edit"/>
</dbReference>
<protein>
    <submittedName>
        <fullName evidence="4">ThrRS/AlaRS common domain-containing protein</fullName>
    </submittedName>
</protein>
<reference evidence="4" key="1">
    <citation type="submission" date="2019-10" db="EMBL/GenBank/DDBJ databases">
        <authorList>
            <consortium name="DOE Joint Genome Institute"/>
            <person name="Kuo A."/>
            <person name="Miyauchi S."/>
            <person name="Kiss E."/>
            <person name="Drula E."/>
            <person name="Kohler A."/>
            <person name="Sanchez-Garcia M."/>
            <person name="Andreopoulos B."/>
            <person name="Barry K.W."/>
            <person name="Bonito G."/>
            <person name="Buee M."/>
            <person name="Carver A."/>
            <person name="Chen C."/>
            <person name="Cichocki N."/>
            <person name="Clum A."/>
            <person name="Culley D."/>
            <person name="Crous P.W."/>
            <person name="Fauchery L."/>
            <person name="Girlanda M."/>
            <person name="Hayes R."/>
            <person name="Keri Z."/>
            <person name="LaButti K."/>
            <person name="Lipzen A."/>
            <person name="Lombard V."/>
            <person name="Magnuson J."/>
            <person name="Maillard F."/>
            <person name="Morin E."/>
            <person name="Murat C."/>
            <person name="Nolan M."/>
            <person name="Ohm R."/>
            <person name="Pangilinan J."/>
            <person name="Pereira M."/>
            <person name="Perotto S."/>
            <person name="Peter M."/>
            <person name="Riley R."/>
            <person name="Sitrit Y."/>
            <person name="Stielow B."/>
            <person name="Szollosi G."/>
            <person name="Zifcakova L."/>
            <person name="Stursova M."/>
            <person name="Spatafora J.W."/>
            <person name="Tedersoo L."/>
            <person name="Vaario L.-M."/>
            <person name="Yamada A."/>
            <person name="Yan M."/>
            <person name="Wang P."/>
            <person name="Xu J."/>
            <person name="Bruns T."/>
            <person name="Baldrian P."/>
            <person name="Vilgalys R."/>
            <person name="Henrissat B."/>
            <person name="Grigoriev I.V."/>
            <person name="Hibbett D."/>
            <person name="Nagy L.G."/>
            <person name="Martin F.M."/>
        </authorList>
    </citation>
    <scope>NUCLEOTIDE SEQUENCE</scope>
    <source>
        <strain evidence="4">Prilba</strain>
    </source>
</reference>
<proteinExistence type="predicted"/>
<accession>A0A9P5N2B9</accession>
<evidence type="ECO:0000256" key="1">
    <source>
        <dbReference type="ARBA" id="ARBA00022723"/>
    </source>
</evidence>
<dbReference type="SUPFAM" id="SSF50447">
    <property type="entry name" value="Translation proteins"/>
    <property type="match status" value="1"/>
</dbReference>
<dbReference type="Proteomes" id="UP000759537">
    <property type="component" value="Unassembled WGS sequence"/>
</dbReference>
<dbReference type="PANTHER" id="PTHR43462:SF1">
    <property type="entry name" value="ALANYL-TRNA EDITING PROTEIN AARSD1"/>
    <property type="match status" value="1"/>
</dbReference>
<dbReference type="GO" id="GO:0000166">
    <property type="term" value="F:nucleotide binding"/>
    <property type="evidence" value="ECO:0007669"/>
    <property type="project" value="InterPro"/>
</dbReference>
<sequence>MALVLPIAETPPDYHRIVSPSLRIPSDTSVSIPVGLLACQRDPLLRSLETTIVSASLLKPSPPSSVKKGGHTKQTKASSVPTFPHPVLQLVLHDTVLFPEGGGQPTDIGILTSEDGVTWDVELVKRHGGVAVHYVKPGEDVSDVPDILAPGKQVNLELGHAGFQRRLDHMSLHTAQHLLSSVIDTSLKAPTLTWSLTPWPSPAYIDLPRPLTAAEIGQVQDQVNRHVFEGRRVHVEVDELRDGQAGIDSGAPVPSSRELGRGLPTDYSGGVHRMVIIDGIDRTPCCGTHLPTLSTLQLFLFPAPTATSSTSFRHFFLAGPRLLNHLGSVQVLLTRTAGVLSCGAPETPERVALVVDETKRREKRVEDLERELADSLGRQLAEEMAQWRAAGGEGEWVRCLSRSDDSQTARALLQAVTLAFAAHVPEQADTKCQFTLLLASSPSSQTSSSTTVVMLFGAEENRVKAASDELKKQFKTLKGGGKGPRWSGKFVGVWLADREGKAALTLLSQTQL</sequence>
<dbReference type="EMBL" id="WHVB01000003">
    <property type="protein sequence ID" value="KAF8484687.1"/>
    <property type="molecule type" value="Genomic_DNA"/>
</dbReference>
<keyword evidence="5" id="KW-1185">Reference proteome</keyword>
<dbReference type="Gene3D" id="6.10.250.550">
    <property type="match status" value="1"/>
</dbReference>
<dbReference type="Gene3D" id="3.30.980.10">
    <property type="entry name" value="Threonyl-trna Synthetase, Chain A, domain 2"/>
    <property type="match status" value="1"/>
</dbReference>
<reference evidence="4" key="2">
    <citation type="journal article" date="2020" name="Nat. Commun.">
        <title>Large-scale genome sequencing of mycorrhizal fungi provides insights into the early evolution of symbiotic traits.</title>
        <authorList>
            <person name="Miyauchi S."/>
            <person name="Kiss E."/>
            <person name="Kuo A."/>
            <person name="Drula E."/>
            <person name="Kohler A."/>
            <person name="Sanchez-Garcia M."/>
            <person name="Morin E."/>
            <person name="Andreopoulos B."/>
            <person name="Barry K.W."/>
            <person name="Bonito G."/>
            <person name="Buee M."/>
            <person name="Carver A."/>
            <person name="Chen C."/>
            <person name="Cichocki N."/>
            <person name="Clum A."/>
            <person name="Culley D."/>
            <person name="Crous P.W."/>
            <person name="Fauchery L."/>
            <person name="Girlanda M."/>
            <person name="Hayes R.D."/>
            <person name="Keri Z."/>
            <person name="LaButti K."/>
            <person name="Lipzen A."/>
            <person name="Lombard V."/>
            <person name="Magnuson J."/>
            <person name="Maillard F."/>
            <person name="Murat C."/>
            <person name="Nolan M."/>
            <person name="Ohm R.A."/>
            <person name="Pangilinan J."/>
            <person name="Pereira M.F."/>
            <person name="Perotto S."/>
            <person name="Peter M."/>
            <person name="Pfister S."/>
            <person name="Riley R."/>
            <person name="Sitrit Y."/>
            <person name="Stielow J.B."/>
            <person name="Szollosi G."/>
            <person name="Zifcakova L."/>
            <person name="Stursova M."/>
            <person name="Spatafora J.W."/>
            <person name="Tedersoo L."/>
            <person name="Vaario L.M."/>
            <person name="Yamada A."/>
            <person name="Yan M."/>
            <person name="Wang P."/>
            <person name="Xu J."/>
            <person name="Bruns T."/>
            <person name="Baldrian P."/>
            <person name="Vilgalys R."/>
            <person name="Dunand C."/>
            <person name="Henrissat B."/>
            <person name="Grigoriev I.V."/>
            <person name="Hibbett D."/>
            <person name="Nagy L.G."/>
            <person name="Martin F.M."/>
        </authorList>
    </citation>
    <scope>NUCLEOTIDE SEQUENCE</scope>
    <source>
        <strain evidence="4">Prilba</strain>
    </source>
</reference>
<gene>
    <name evidence="4" type="ORF">DFH94DRAFT_243723</name>
</gene>
<feature type="region of interest" description="Disordered" evidence="3">
    <location>
        <begin position="59"/>
        <end position="80"/>
    </location>
</feature>
<name>A0A9P5N2B9_9AGAM</name>
<dbReference type="SUPFAM" id="SSF55186">
    <property type="entry name" value="ThrRS/AlaRS common domain"/>
    <property type="match status" value="1"/>
</dbReference>